<evidence type="ECO:0000256" key="2">
    <source>
        <dbReference type="ARBA" id="ARBA00022475"/>
    </source>
</evidence>
<comment type="subcellular location">
    <subcellularLocation>
        <location evidence="1 6">Cell membrane</location>
        <topology evidence="1 6">Multi-pass membrane protein</topology>
    </subcellularLocation>
</comment>
<dbReference type="EMBL" id="BMGJ01000009">
    <property type="protein sequence ID" value="GGD68680.1"/>
    <property type="molecule type" value="Genomic_DNA"/>
</dbReference>
<feature type="transmembrane region" description="Helical" evidence="6">
    <location>
        <begin position="75"/>
        <end position="93"/>
    </location>
</feature>
<dbReference type="RefSeq" id="WP_099035049.1">
    <property type="nucleotide sequence ID" value="NZ_BMGJ01000009.1"/>
</dbReference>
<feature type="transmembrane region" description="Helical" evidence="6">
    <location>
        <begin position="49"/>
        <end position="68"/>
    </location>
</feature>
<protein>
    <recommendedName>
        <fullName evidence="6">TVP38/TMEM64 family membrane protein</fullName>
    </recommendedName>
</protein>
<keyword evidence="3 6" id="KW-0812">Transmembrane</keyword>
<proteinExistence type="inferred from homology"/>
<feature type="transmembrane region" description="Helical" evidence="6">
    <location>
        <begin position="148"/>
        <end position="172"/>
    </location>
</feature>
<reference evidence="9" key="1">
    <citation type="journal article" date="2019" name="Int. J. Syst. Evol. Microbiol.">
        <title>The Global Catalogue of Microorganisms (GCM) 10K type strain sequencing project: providing services to taxonomists for standard genome sequencing and annotation.</title>
        <authorList>
            <consortium name="The Broad Institute Genomics Platform"/>
            <consortium name="The Broad Institute Genome Sequencing Center for Infectious Disease"/>
            <person name="Wu L."/>
            <person name="Ma J."/>
        </authorList>
    </citation>
    <scope>NUCLEOTIDE SEQUENCE [LARGE SCALE GENOMIC DNA]</scope>
    <source>
        <strain evidence="9">CGMCC 1.12923</strain>
    </source>
</reference>
<dbReference type="Proteomes" id="UP000614272">
    <property type="component" value="Unassembled WGS sequence"/>
</dbReference>
<evidence type="ECO:0000256" key="1">
    <source>
        <dbReference type="ARBA" id="ARBA00004651"/>
    </source>
</evidence>
<gene>
    <name evidence="8" type="ORF">GCM10011357_24700</name>
</gene>
<dbReference type="InterPro" id="IPR015414">
    <property type="entry name" value="TMEM64"/>
</dbReference>
<dbReference type="PANTHER" id="PTHR12677">
    <property type="entry name" value="GOLGI APPARATUS MEMBRANE PROTEIN TVP38-RELATED"/>
    <property type="match status" value="1"/>
</dbReference>
<feature type="transmembrane region" description="Helical" evidence="6">
    <location>
        <begin position="7"/>
        <end position="29"/>
    </location>
</feature>
<evidence type="ECO:0000313" key="9">
    <source>
        <dbReference type="Proteomes" id="UP000614272"/>
    </source>
</evidence>
<sequence>MLSIGSYLRYYSGMIWLALLLTLGWLISGSDIFETWPPTQLSSWISHDISLNIVLFSITFSVLTAMGLPRQISAFVAGYVFGIYIGVILATTVTAMGALMSYLVARHLINGPFINSLKRRNQRMIDIVRRHTFSSVLAIRLFPVGNNLLVNLLAGSARISLLPFLCASYLGYLPQTLIFSLSGSGLQPDSQWQILLGIGLFIISTLLGIRLYRRRAKFAITPVAESPLHDKVDLHG</sequence>
<keyword evidence="2 6" id="KW-1003">Cell membrane</keyword>
<keyword evidence="5 6" id="KW-0472">Membrane</keyword>
<evidence type="ECO:0000256" key="6">
    <source>
        <dbReference type="RuleBase" id="RU366058"/>
    </source>
</evidence>
<comment type="caution">
    <text evidence="8">The sequence shown here is derived from an EMBL/GenBank/DDBJ whole genome shotgun (WGS) entry which is preliminary data.</text>
</comment>
<evidence type="ECO:0000313" key="8">
    <source>
        <dbReference type="EMBL" id="GGD68680.1"/>
    </source>
</evidence>
<evidence type="ECO:0000259" key="7">
    <source>
        <dbReference type="Pfam" id="PF09335"/>
    </source>
</evidence>
<evidence type="ECO:0000256" key="4">
    <source>
        <dbReference type="ARBA" id="ARBA00022989"/>
    </source>
</evidence>
<accession>A0ABQ1RG44</accession>
<dbReference type="InterPro" id="IPR032816">
    <property type="entry name" value="VTT_dom"/>
</dbReference>
<name>A0ABQ1RG44_9ALTE</name>
<dbReference type="Pfam" id="PF09335">
    <property type="entry name" value="VTT_dom"/>
    <property type="match status" value="1"/>
</dbReference>
<feature type="transmembrane region" description="Helical" evidence="6">
    <location>
        <begin position="192"/>
        <end position="212"/>
    </location>
</feature>
<keyword evidence="9" id="KW-1185">Reference proteome</keyword>
<evidence type="ECO:0000256" key="3">
    <source>
        <dbReference type="ARBA" id="ARBA00022692"/>
    </source>
</evidence>
<evidence type="ECO:0000256" key="5">
    <source>
        <dbReference type="ARBA" id="ARBA00023136"/>
    </source>
</evidence>
<comment type="similarity">
    <text evidence="6">Belongs to the TVP38/TMEM64 family.</text>
</comment>
<dbReference type="PANTHER" id="PTHR12677:SF59">
    <property type="entry name" value="GOLGI APPARATUS MEMBRANE PROTEIN TVP38-RELATED"/>
    <property type="match status" value="1"/>
</dbReference>
<keyword evidence="4 6" id="KW-1133">Transmembrane helix</keyword>
<organism evidence="8 9">
    <name type="scientific">Lacimicrobium alkaliphilum</name>
    <dbReference type="NCBI Taxonomy" id="1526571"/>
    <lineage>
        <taxon>Bacteria</taxon>
        <taxon>Pseudomonadati</taxon>
        <taxon>Pseudomonadota</taxon>
        <taxon>Gammaproteobacteria</taxon>
        <taxon>Alteromonadales</taxon>
        <taxon>Alteromonadaceae</taxon>
        <taxon>Lacimicrobium</taxon>
    </lineage>
</organism>
<feature type="domain" description="VTT" evidence="7">
    <location>
        <begin position="68"/>
        <end position="184"/>
    </location>
</feature>